<dbReference type="GO" id="GO:0005524">
    <property type="term" value="F:ATP binding"/>
    <property type="evidence" value="ECO:0007669"/>
    <property type="project" value="UniProtKB-KW"/>
</dbReference>
<evidence type="ECO:0000313" key="5">
    <source>
        <dbReference type="Proteomes" id="UP001499851"/>
    </source>
</evidence>
<keyword evidence="1" id="KW-0547">Nucleotide-binding</keyword>
<keyword evidence="2 4" id="KW-0067">ATP-binding</keyword>
<evidence type="ECO:0000256" key="2">
    <source>
        <dbReference type="ARBA" id="ARBA00022840"/>
    </source>
</evidence>
<comment type="caution">
    <text evidence="4">The sequence shown here is derived from an EMBL/GenBank/DDBJ whole genome shotgun (WGS) entry which is preliminary data.</text>
</comment>
<reference evidence="5" key="1">
    <citation type="journal article" date="2019" name="Int. J. Syst. Evol. Microbiol.">
        <title>The Global Catalogue of Microorganisms (GCM) 10K type strain sequencing project: providing services to taxonomists for standard genome sequencing and annotation.</title>
        <authorList>
            <consortium name="The Broad Institute Genomics Platform"/>
            <consortium name="The Broad Institute Genome Sequencing Center for Infectious Disease"/>
            <person name="Wu L."/>
            <person name="Ma J."/>
        </authorList>
    </citation>
    <scope>NUCLEOTIDE SEQUENCE [LARGE SCALE GENOMIC DNA]</scope>
    <source>
        <strain evidence="5">JCM 16001</strain>
    </source>
</reference>
<dbReference type="RefSeq" id="WP_344492349.1">
    <property type="nucleotide sequence ID" value="NZ_BAAAQF010000034.1"/>
</dbReference>
<gene>
    <name evidence="4" type="ORF">GCM10009830_47890</name>
</gene>
<evidence type="ECO:0000259" key="3">
    <source>
        <dbReference type="PROSITE" id="PS50893"/>
    </source>
</evidence>
<evidence type="ECO:0000256" key="1">
    <source>
        <dbReference type="ARBA" id="ARBA00022741"/>
    </source>
</evidence>
<keyword evidence="5" id="KW-1185">Reference proteome</keyword>
<organism evidence="4 5">
    <name type="scientific">Glycomyces endophyticus</name>
    <dbReference type="NCBI Taxonomy" id="480996"/>
    <lineage>
        <taxon>Bacteria</taxon>
        <taxon>Bacillati</taxon>
        <taxon>Actinomycetota</taxon>
        <taxon>Actinomycetes</taxon>
        <taxon>Glycomycetales</taxon>
        <taxon>Glycomycetaceae</taxon>
        <taxon>Glycomyces</taxon>
    </lineage>
</organism>
<dbReference type="InterPro" id="IPR027417">
    <property type="entry name" value="P-loop_NTPase"/>
</dbReference>
<sequence>MPAEHDGNELLRTEGLAKTFGRGKDEVRAVDGVDLHLRRGEVTALVGQSGSGKSTLGRLLLRLADPTAGRVVFGGRDVTAVRGAARRDYWREVQAVFQDPFAAFHQYRRVEATLATALQLMPSETRESGREAMAAALAAVGLDAAETLAKRPHELSGGQRQRVMLARALMLRPRLLIADEATSLLDASVRVTVLNLLADLRDERGMTVLFVTHDLGQAYYLADRIAVMHRGRIVESGPAEQVVAEPEHPYTRSLLADVPKLHRSS</sequence>
<proteinExistence type="predicted"/>
<name>A0ABP4TV91_9ACTN</name>
<accession>A0ABP4TV91</accession>
<evidence type="ECO:0000313" key="4">
    <source>
        <dbReference type="EMBL" id="GAA1694517.1"/>
    </source>
</evidence>
<dbReference type="PANTHER" id="PTHR43230:SF3">
    <property type="entry name" value="ABC-TYPE DIPEPTIDE_OLIGOPEPTIDE TRANSPORT SYSTEM, ATPASE COMPONENT"/>
    <property type="match status" value="1"/>
</dbReference>
<dbReference type="Proteomes" id="UP001499851">
    <property type="component" value="Unassembled WGS sequence"/>
</dbReference>
<dbReference type="Pfam" id="PF00005">
    <property type="entry name" value="ABC_tran"/>
    <property type="match status" value="1"/>
</dbReference>
<dbReference type="EMBL" id="BAAAQF010000034">
    <property type="protein sequence ID" value="GAA1694517.1"/>
    <property type="molecule type" value="Genomic_DNA"/>
</dbReference>
<dbReference type="PROSITE" id="PS00211">
    <property type="entry name" value="ABC_TRANSPORTER_1"/>
    <property type="match status" value="1"/>
</dbReference>
<dbReference type="Gene3D" id="3.40.50.300">
    <property type="entry name" value="P-loop containing nucleotide triphosphate hydrolases"/>
    <property type="match status" value="1"/>
</dbReference>
<dbReference type="PROSITE" id="PS50893">
    <property type="entry name" value="ABC_TRANSPORTER_2"/>
    <property type="match status" value="1"/>
</dbReference>
<dbReference type="InterPro" id="IPR003439">
    <property type="entry name" value="ABC_transporter-like_ATP-bd"/>
</dbReference>
<dbReference type="InterPro" id="IPR017871">
    <property type="entry name" value="ABC_transporter-like_CS"/>
</dbReference>
<protein>
    <submittedName>
        <fullName evidence="4">Dipeptide/oligopeptide/nickel ABC transporter ATP-binding protein</fullName>
    </submittedName>
</protein>
<dbReference type="SMART" id="SM00382">
    <property type="entry name" value="AAA"/>
    <property type="match status" value="1"/>
</dbReference>
<dbReference type="CDD" id="cd03257">
    <property type="entry name" value="ABC_NikE_OppD_transporters"/>
    <property type="match status" value="1"/>
</dbReference>
<dbReference type="SUPFAM" id="SSF52540">
    <property type="entry name" value="P-loop containing nucleoside triphosphate hydrolases"/>
    <property type="match status" value="1"/>
</dbReference>
<dbReference type="PANTHER" id="PTHR43230">
    <property type="entry name" value="ABC-TYPE DIPEPTIDE/OLIGOPEPTIDE TRANSPORT SYSTEM, ATPASE COMPONENT"/>
    <property type="match status" value="1"/>
</dbReference>
<dbReference type="InterPro" id="IPR003593">
    <property type="entry name" value="AAA+_ATPase"/>
</dbReference>
<feature type="domain" description="ABC transporter" evidence="3">
    <location>
        <begin position="11"/>
        <end position="255"/>
    </location>
</feature>